<evidence type="ECO:0000313" key="2">
    <source>
        <dbReference type="Proteomes" id="UP001497623"/>
    </source>
</evidence>
<organism evidence="1 2">
    <name type="scientific">Meganyctiphanes norvegica</name>
    <name type="common">Northern krill</name>
    <name type="synonym">Thysanopoda norvegica</name>
    <dbReference type="NCBI Taxonomy" id="48144"/>
    <lineage>
        <taxon>Eukaryota</taxon>
        <taxon>Metazoa</taxon>
        <taxon>Ecdysozoa</taxon>
        <taxon>Arthropoda</taxon>
        <taxon>Crustacea</taxon>
        <taxon>Multicrustacea</taxon>
        <taxon>Malacostraca</taxon>
        <taxon>Eumalacostraca</taxon>
        <taxon>Eucarida</taxon>
        <taxon>Euphausiacea</taxon>
        <taxon>Euphausiidae</taxon>
        <taxon>Meganyctiphanes</taxon>
    </lineage>
</organism>
<dbReference type="EMBL" id="CAXKWB010019229">
    <property type="protein sequence ID" value="CAL4121759.1"/>
    <property type="molecule type" value="Genomic_DNA"/>
</dbReference>
<proteinExistence type="predicted"/>
<evidence type="ECO:0000313" key="1">
    <source>
        <dbReference type="EMBL" id="CAL4121759.1"/>
    </source>
</evidence>
<evidence type="ECO:0008006" key="3">
    <source>
        <dbReference type="Google" id="ProtNLM"/>
    </source>
</evidence>
<reference evidence="1 2" key="1">
    <citation type="submission" date="2024-05" db="EMBL/GenBank/DDBJ databases">
        <authorList>
            <person name="Wallberg A."/>
        </authorList>
    </citation>
    <scope>NUCLEOTIDE SEQUENCE [LARGE SCALE GENOMIC DNA]</scope>
</reference>
<dbReference type="Proteomes" id="UP001497623">
    <property type="component" value="Unassembled WGS sequence"/>
</dbReference>
<protein>
    <recommendedName>
        <fullName evidence="3">Transposase</fullName>
    </recommendedName>
</protein>
<accession>A0AAV2RCE2</accession>
<name>A0AAV2RCE2_MEGNR</name>
<keyword evidence="2" id="KW-1185">Reference proteome</keyword>
<dbReference type="AlphaFoldDB" id="A0AAV2RCE2"/>
<sequence>MVWMDTDDIISNTDALWHPNMPGSRVTTDYCLLMLSIERIMNEHPTQSLYTVDCSSTKNNQKKDLYALCEHTRYPIENMFSIFKLTNHVLWKHIYDDGKSYYQRKFSWMLNFLQNRHL</sequence>
<comment type="caution">
    <text evidence="1">The sequence shown here is derived from an EMBL/GenBank/DDBJ whole genome shotgun (WGS) entry which is preliminary data.</text>
</comment>
<gene>
    <name evidence="1" type="ORF">MNOR_LOCUS22621</name>
</gene>